<gene>
    <name evidence="1" type="ORF">CVT26_005373</name>
</gene>
<dbReference type="Proteomes" id="UP000284706">
    <property type="component" value="Unassembled WGS sequence"/>
</dbReference>
<dbReference type="EMBL" id="NHYE01000373">
    <property type="protein sequence ID" value="PPR06151.1"/>
    <property type="molecule type" value="Genomic_DNA"/>
</dbReference>
<protein>
    <submittedName>
        <fullName evidence="1">Uncharacterized protein</fullName>
    </submittedName>
</protein>
<keyword evidence="2" id="KW-1185">Reference proteome</keyword>
<dbReference type="InParanoid" id="A0A409YT15"/>
<evidence type="ECO:0000313" key="1">
    <source>
        <dbReference type="EMBL" id="PPR06151.1"/>
    </source>
</evidence>
<reference evidence="1 2" key="1">
    <citation type="journal article" date="2018" name="Evol. Lett.">
        <title>Horizontal gene cluster transfer increased hallucinogenic mushroom diversity.</title>
        <authorList>
            <person name="Reynolds H.T."/>
            <person name="Vijayakumar V."/>
            <person name="Gluck-Thaler E."/>
            <person name="Korotkin H.B."/>
            <person name="Matheny P.B."/>
            <person name="Slot J.C."/>
        </authorList>
    </citation>
    <scope>NUCLEOTIDE SEQUENCE [LARGE SCALE GENOMIC DNA]</scope>
    <source>
        <strain evidence="1 2">SRW20</strain>
    </source>
</reference>
<organism evidence="1 2">
    <name type="scientific">Gymnopilus dilepis</name>
    <dbReference type="NCBI Taxonomy" id="231916"/>
    <lineage>
        <taxon>Eukaryota</taxon>
        <taxon>Fungi</taxon>
        <taxon>Dikarya</taxon>
        <taxon>Basidiomycota</taxon>
        <taxon>Agaricomycotina</taxon>
        <taxon>Agaricomycetes</taxon>
        <taxon>Agaricomycetidae</taxon>
        <taxon>Agaricales</taxon>
        <taxon>Agaricineae</taxon>
        <taxon>Hymenogastraceae</taxon>
        <taxon>Gymnopilus</taxon>
    </lineage>
</organism>
<name>A0A409YT15_9AGAR</name>
<dbReference type="AlphaFoldDB" id="A0A409YT15"/>
<proteinExistence type="predicted"/>
<evidence type="ECO:0000313" key="2">
    <source>
        <dbReference type="Proteomes" id="UP000284706"/>
    </source>
</evidence>
<accession>A0A409YT15</accession>
<sequence length="66" mass="7719">MLRAADRVRVNFGGFLKTPEEERNVAATREPTIWRWLNKIEMAFFSFQAECEFDPDNPADIIINDD</sequence>
<comment type="caution">
    <text evidence="1">The sequence shown here is derived from an EMBL/GenBank/DDBJ whole genome shotgun (WGS) entry which is preliminary data.</text>
</comment>